<keyword evidence="2" id="KW-0472">Membrane</keyword>
<feature type="compositionally biased region" description="Low complexity" evidence="1">
    <location>
        <begin position="223"/>
        <end position="244"/>
    </location>
</feature>
<proteinExistence type="predicted"/>
<keyword evidence="2" id="KW-0812">Transmembrane</keyword>
<feature type="transmembrane region" description="Helical" evidence="2">
    <location>
        <begin position="292"/>
        <end position="314"/>
    </location>
</feature>
<evidence type="ECO:0000256" key="2">
    <source>
        <dbReference type="SAM" id="Phobius"/>
    </source>
</evidence>
<feature type="transmembrane region" description="Helical" evidence="2">
    <location>
        <begin position="31"/>
        <end position="50"/>
    </location>
</feature>
<name>A0A433QRU5_9FUNG</name>
<comment type="caution">
    <text evidence="3">The sequence shown here is derived from an EMBL/GenBank/DDBJ whole genome shotgun (WGS) entry which is preliminary data.</text>
</comment>
<keyword evidence="2" id="KW-1133">Transmembrane helix</keyword>
<evidence type="ECO:0000313" key="4">
    <source>
        <dbReference type="Proteomes" id="UP000274822"/>
    </source>
</evidence>
<evidence type="ECO:0000256" key="1">
    <source>
        <dbReference type="SAM" id="MobiDB-lite"/>
    </source>
</evidence>
<feature type="region of interest" description="Disordered" evidence="1">
    <location>
        <begin position="223"/>
        <end position="245"/>
    </location>
</feature>
<reference evidence="3 4" key="1">
    <citation type="journal article" date="2018" name="New Phytol.">
        <title>Phylogenomics of Endogonaceae and evolution of mycorrhizas within Mucoromycota.</title>
        <authorList>
            <person name="Chang Y."/>
            <person name="Desiro A."/>
            <person name="Na H."/>
            <person name="Sandor L."/>
            <person name="Lipzen A."/>
            <person name="Clum A."/>
            <person name="Barry K."/>
            <person name="Grigoriev I.V."/>
            <person name="Martin F.M."/>
            <person name="Stajich J.E."/>
            <person name="Smith M.E."/>
            <person name="Bonito G."/>
            <person name="Spatafora J.W."/>
        </authorList>
    </citation>
    <scope>NUCLEOTIDE SEQUENCE [LARGE SCALE GENOMIC DNA]</scope>
    <source>
        <strain evidence="3 4">AD002</strain>
    </source>
</reference>
<dbReference type="Proteomes" id="UP000274822">
    <property type="component" value="Unassembled WGS sequence"/>
</dbReference>
<feature type="non-terminal residue" evidence="3">
    <location>
        <position position="1"/>
    </location>
</feature>
<dbReference type="AlphaFoldDB" id="A0A433QRU5"/>
<protein>
    <submittedName>
        <fullName evidence="3">Uncharacterized protein</fullName>
    </submittedName>
</protein>
<gene>
    <name evidence="3" type="ORF">BC938DRAFT_475223</name>
</gene>
<sequence length="320" mass="33046">FFRYDYLSRPCSHTLTHLTTHTGNGLNKNHIMRSIFTFSAILALAIVASAKPVAKAAKKTTTSTTAIGGTAAIEDINNFCFFLPPAPGGDISLSEINAVPFCTQSMANSQNAKIFPDGFITAAHLVKTAKYVQVTGLLDISKYNLSSKDQGGQYDMKAPAGALCHGYTSFVNLVEPSTSDFCIRCCNGDDCPVGRSSAGCWRLVPGDYSATKPVYSVAGSANTTTANTTSKNPAPSASHSSVPPFFTNSPNTGLNAVVNVSSNGNSNASSNANSNASSPSAATPSSSAAGSLTASIFVAAMAVLVSVFAAILPFESAIPT</sequence>
<feature type="region of interest" description="Disordered" evidence="1">
    <location>
        <begin position="265"/>
        <end position="284"/>
    </location>
</feature>
<organism evidence="3 4">
    <name type="scientific">Jimgerdemannia flammicorona</name>
    <dbReference type="NCBI Taxonomy" id="994334"/>
    <lineage>
        <taxon>Eukaryota</taxon>
        <taxon>Fungi</taxon>
        <taxon>Fungi incertae sedis</taxon>
        <taxon>Mucoromycota</taxon>
        <taxon>Mucoromycotina</taxon>
        <taxon>Endogonomycetes</taxon>
        <taxon>Endogonales</taxon>
        <taxon>Endogonaceae</taxon>
        <taxon>Jimgerdemannia</taxon>
    </lineage>
</organism>
<dbReference type="EMBL" id="RBNJ01002008">
    <property type="protein sequence ID" value="RUS32503.1"/>
    <property type="molecule type" value="Genomic_DNA"/>
</dbReference>
<accession>A0A433QRU5</accession>
<evidence type="ECO:0000313" key="3">
    <source>
        <dbReference type="EMBL" id="RUS32503.1"/>
    </source>
</evidence>
<keyword evidence="4" id="KW-1185">Reference proteome</keyword>